<protein>
    <recommendedName>
        <fullName evidence="3">Proteinase inhibitor I42 chagasin domain-containing protein</fullName>
    </recommendedName>
</protein>
<evidence type="ECO:0000256" key="1">
    <source>
        <dbReference type="ARBA" id="ARBA00022690"/>
    </source>
</evidence>
<feature type="domain" description="Proteinase inhibitor I42 chagasin" evidence="3">
    <location>
        <begin position="11"/>
        <end position="87"/>
    </location>
</feature>
<organism evidence="4 5">
    <name type="scientific">Methanosarcina spelaei</name>
    <dbReference type="NCBI Taxonomy" id="1036679"/>
    <lineage>
        <taxon>Archaea</taxon>
        <taxon>Methanobacteriati</taxon>
        <taxon>Methanobacteriota</taxon>
        <taxon>Stenosarchaea group</taxon>
        <taxon>Methanomicrobia</taxon>
        <taxon>Methanosarcinales</taxon>
        <taxon>Methanosarcinaceae</taxon>
        <taxon>Methanosarcina</taxon>
    </lineage>
</organism>
<dbReference type="RefSeq" id="WP_095645010.1">
    <property type="nucleotide sequence ID" value="NZ_LMVP01000346.1"/>
</dbReference>
<dbReference type="Proteomes" id="UP000218164">
    <property type="component" value="Unassembled WGS sequence"/>
</dbReference>
<name>A0A2A2HS93_9EURY</name>
<dbReference type="OrthoDB" id="129467at2157"/>
<dbReference type="Pfam" id="PF09394">
    <property type="entry name" value="Inhibitor_I42"/>
    <property type="match status" value="1"/>
</dbReference>
<gene>
    <name evidence="4" type="ORF">ASJ81_07805</name>
</gene>
<dbReference type="EMBL" id="LMVP01000346">
    <property type="protein sequence ID" value="PAV12084.1"/>
    <property type="molecule type" value="Genomic_DNA"/>
</dbReference>
<keyword evidence="5" id="KW-1185">Reference proteome</keyword>
<evidence type="ECO:0000259" key="3">
    <source>
        <dbReference type="Pfam" id="PF09394"/>
    </source>
</evidence>
<proteinExistence type="predicted"/>
<evidence type="ECO:0000313" key="5">
    <source>
        <dbReference type="Proteomes" id="UP000218164"/>
    </source>
</evidence>
<keyword evidence="2" id="KW-0789">Thiol protease inhibitor</keyword>
<dbReference type="InterPro" id="IPR018990">
    <property type="entry name" value="Prot_inh_I42_chagasin"/>
</dbReference>
<reference evidence="4 5" key="1">
    <citation type="journal article" date="2017" name="BMC Genomics">
        <title>Genomic analysis of methanogenic archaea reveals a shift towards energy conservation.</title>
        <authorList>
            <person name="Gilmore S.P."/>
            <person name="Henske J.K."/>
            <person name="Sexton J.A."/>
            <person name="Solomon K.V."/>
            <person name="Seppala S."/>
            <person name="Yoo J.I."/>
            <person name="Huyett L.M."/>
            <person name="Pressman A."/>
            <person name="Cogan J.Z."/>
            <person name="Kivenson V."/>
            <person name="Peng X."/>
            <person name="Tan Y."/>
            <person name="Valentine D.L."/>
            <person name="O'Malley M.A."/>
        </authorList>
    </citation>
    <scope>NUCLEOTIDE SEQUENCE [LARGE SCALE GENOMIC DNA]</scope>
    <source>
        <strain evidence="4 5">MC-15</strain>
    </source>
</reference>
<accession>A0A2A2HS93</accession>
<sequence length="105" mass="11703">MQELKILPPINAKVGDIFEISIPSNPASTGYNCLLSEMPHCVYFVESTYVPDEPIKPGSGGISKFKFLAVKKGEGKIIFHSVRFSHPPEILEPTVMQQRFVIVNQ</sequence>
<dbReference type="Gene3D" id="2.60.40.2020">
    <property type="match status" value="1"/>
</dbReference>
<dbReference type="SUPFAM" id="SSF141066">
    <property type="entry name" value="ICP-like"/>
    <property type="match status" value="1"/>
</dbReference>
<keyword evidence="1" id="KW-0646">Protease inhibitor</keyword>
<dbReference type="AlphaFoldDB" id="A0A2A2HS93"/>
<comment type="caution">
    <text evidence="4">The sequence shown here is derived from an EMBL/GenBank/DDBJ whole genome shotgun (WGS) entry which is preliminary data.</text>
</comment>
<evidence type="ECO:0000313" key="4">
    <source>
        <dbReference type="EMBL" id="PAV12084.1"/>
    </source>
</evidence>
<dbReference type="InterPro" id="IPR036331">
    <property type="entry name" value="Chagasin-like_sf"/>
</dbReference>
<dbReference type="GO" id="GO:0004869">
    <property type="term" value="F:cysteine-type endopeptidase inhibitor activity"/>
    <property type="evidence" value="ECO:0007669"/>
    <property type="project" value="UniProtKB-KW"/>
</dbReference>
<evidence type="ECO:0000256" key="2">
    <source>
        <dbReference type="ARBA" id="ARBA00022704"/>
    </source>
</evidence>